<organism evidence="1 2">
    <name type="scientific">Geosporobacter ferrireducens</name>
    <dbReference type="NCBI Taxonomy" id="1424294"/>
    <lineage>
        <taxon>Bacteria</taxon>
        <taxon>Bacillati</taxon>
        <taxon>Bacillota</taxon>
        <taxon>Clostridia</taxon>
        <taxon>Peptostreptococcales</taxon>
        <taxon>Thermotaleaceae</taxon>
        <taxon>Geosporobacter</taxon>
    </lineage>
</organism>
<dbReference type="OrthoDB" id="3171075at2"/>
<evidence type="ECO:0008006" key="3">
    <source>
        <dbReference type="Google" id="ProtNLM"/>
    </source>
</evidence>
<dbReference type="AlphaFoldDB" id="A0A1D8GP40"/>
<keyword evidence="2" id="KW-1185">Reference proteome</keyword>
<dbReference type="InterPro" id="IPR007358">
    <property type="entry name" value="Nucleoid_associated_NdpA"/>
</dbReference>
<sequence length="346" mass="40295">MRNIDAVIVRKAIIHVLDKNADAPIFTDYEQEIIEDIHEFLEKHIIKALEDEDNRKAKFRAGTTVVKDACKSIFENEEQFVEASKLIANQLFKAMKQNNQVSSADLVVCLYEAQEHNYIGILKMDYKKSFIHNVEFFDEKLKISIMPQAIGLPNMGQRLQKCAFIKEIDNTEDFDLILLDKQIFKGDEEGEVAQFFSSHFLNCEILVDSRDKTKLFRQITEKWTRKNLKDDIQKAQEVREEVAASLKNEIEIDIEKFAIDVLGKDIDLQQNFIQQLSQEGLTHPQFDIDKAWVEKRMKRRILKTDTGIEIKAGFEDFDDKMKFEMLPQGDGTVDIIIKNVRRISER</sequence>
<dbReference type="GO" id="GO:0009295">
    <property type="term" value="C:nucleoid"/>
    <property type="evidence" value="ECO:0007669"/>
    <property type="project" value="InterPro"/>
</dbReference>
<dbReference type="Proteomes" id="UP000095743">
    <property type="component" value="Chromosome"/>
</dbReference>
<reference evidence="1 2" key="1">
    <citation type="submission" date="2016-09" db="EMBL/GenBank/DDBJ databases">
        <title>Genomic analysis reveals versatility of anaerobic energy metabolism of Geosporobacter ferrireducens IRF9 of phylum Firmicutes.</title>
        <authorList>
            <person name="Kim S.-J."/>
        </authorList>
    </citation>
    <scope>NUCLEOTIDE SEQUENCE [LARGE SCALE GENOMIC DNA]</scope>
    <source>
        <strain evidence="1 2">IRF9</strain>
    </source>
</reference>
<dbReference type="KEGG" id="gfe:Gferi_25770"/>
<evidence type="ECO:0000313" key="2">
    <source>
        <dbReference type="Proteomes" id="UP000095743"/>
    </source>
</evidence>
<evidence type="ECO:0000313" key="1">
    <source>
        <dbReference type="EMBL" id="AOT72663.1"/>
    </source>
</evidence>
<proteinExistence type="predicted"/>
<dbReference type="Pfam" id="PF04245">
    <property type="entry name" value="NA37"/>
    <property type="match status" value="1"/>
</dbReference>
<protein>
    <recommendedName>
        <fullName evidence="3">Nucleoid-associated protein</fullName>
    </recommendedName>
</protein>
<gene>
    <name evidence="1" type="ORF">Gferi_25770</name>
</gene>
<dbReference type="RefSeq" id="WP_069980972.1">
    <property type="nucleotide sequence ID" value="NZ_CP017269.1"/>
</dbReference>
<name>A0A1D8GP40_9FIRM</name>
<dbReference type="EMBL" id="CP017269">
    <property type="protein sequence ID" value="AOT72663.1"/>
    <property type="molecule type" value="Genomic_DNA"/>
</dbReference>
<dbReference type="STRING" id="1424294.Gferi_25770"/>
<accession>A0A1D8GP40</accession>